<dbReference type="Proteomes" id="UP001196413">
    <property type="component" value="Unassembled WGS sequence"/>
</dbReference>
<name>A0AAD5R3R5_PARTN</name>
<evidence type="ECO:0000313" key="1">
    <source>
        <dbReference type="EMBL" id="KAJ1369087.1"/>
    </source>
</evidence>
<protein>
    <submittedName>
        <fullName evidence="1">Uncharacterized protein</fullName>
    </submittedName>
</protein>
<gene>
    <name evidence="1" type="ORF">KIN20_030482</name>
</gene>
<reference evidence="1" key="1">
    <citation type="submission" date="2021-06" db="EMBL/GenBank/DDBJ databases">
        <title>Parelaphostrongylus tenuis whole genome reference sequence.</title>
        <authorList>
            <person name="Garwood T.J."/>
            <person name="Larsen P.A."/>
            <person name="Fountain-Jones N.M."/>
            <person name="Garbe J.R."/>
            <person name="Macchietto M.G."/>
            <person name="Kania S.A."/>
            <person name="Gerhold R.W."/>
            <person name="Richards J.E."/>
            <person name="Wolf T.M."/>
        </authorList>
    </citation>
    <scope>NUCLEOTIDE SEQUENCE</scope>
    <source>
        <strain evidence="1">MNPRO001-30</strain>
        <tissue evidence="1">Meninges</tissue>
    </source>
</reference>
<keyword evidence="2" id="KW-1185">Reference proteome</keyword>
<comment type="caution">
    <text evidence="1">The sequence shown here is derived from an EMBL/GenBank/DDBJ whole genome shotgun (WGS) entry which is preliminary data.</text>
</comment>
<evidence type="ECO:0000313" key="2">
    <source>
        <dbReference type="Proteomes" id="UP001196413"/>
    </source>
</evidence>
<dbReference type="AlphaFoldDB" id="A0AAD5R3R5"/>
<dbReference type="EMBL" id="JAHQIW010006405">
    <property type="protein sequence ID" value="KAJ1369087.1"/>
    <property type="molecule type" value="Genomic_DNA"/>
</dbReference>
<proteinExistence type="predicted"/>
<accession>A0AAD5R3R5</accession>
<organism evidence="1 2">
    <name type="scientific">Parelaphostrongylus tenuis</name>
    <name type="common">Meningeal worm</name>
    <dbReference type="NCBI Taxonomy" id="148309"/>
    <lineage>
        <taxon>Eukaryota</taxon>
        <taxon>Metazoa</taxon>
        <taxon>Ecdysozoa</taxon>
        <taxon>Nematoda</taxon>
        <taxon>Chromadorea</taxon>
        <taxon>Rhabditida</taxon>
        <taxon>Rhabditina</taxon>
        <taxon>Rhabditomorpha</taxon>
        <taxon>Strongyloidea</taxon>
        <taxon>Metastrongylidae</taxon>
        <taxon>Parelaphostrongylus</taxon>
    </lineage>
</organism>
<sequence>MFSVDAFIAPPCNDEEEQISRLGYYWKRPVFARTLITPFAMNPTELEWMVKLSTMLSLIAASKGVLRIRNLHQNTLACFETDSFKDLMNIASSVSSILPLPPTTASNQLLGSGFKQAAIPIHASYMVFPNTVNVATASSPGLSKALIEIVGELNESQITLVGPEPINGDHYTIANAINDYLNATGSSLIKKNIQASFLCPKKSSRFHQMFHG</sequence>